<evidence type="ECO:0000313" key="2">
    <source>
        <dbReference type="Proteomes" id="UP000326198"/>
    </source>
</evidence>
<dbReference type="OrthoDB" id="4177236at2759"/>
<dbReference type="AlphaFoldDB" id="A0A5N7BF18"/>
<accession>A0A5N7BF18</accession>
<dbReference type="SUPFAM" id="SSF56112">
    <property type="entry name" value="Protein kinase-like (PK-like)"/>
    <property type="match status" value="1"/>
</dbReference>
<dbReference type="Proteomes" id="UP000326198">
    <property type="component" value="Unassembled WGS sequence"/>
</dbReference>
<name>A0A5N7BF18_9EURO</name>
<evidence type="ECO:0000313" key="1">
    <source>
        <dbReference type="EMBL" id="KAE8380375.1"/>
    </source>
</evidence>
<protein>
    <recommendedName>
        <fullName evidence="3">Aminoglycoside phosphotransferase domain-containing protein</fullName>
    </recommendedName>
</protein>
<dbReference type="InterPro" id="IPR011009">
    <property type="entry name" value="Kinase-like_dom_sf"/>
</dbReference>
<gene>
    <name evidence="1" type="ORF">BDV26DRAFT_279592</name>
</gene>
<reference evidence="1 2" key="1">
    <citation type="submission" date="2019-04" db="EMBL/GenBank/DDBJ databases">
        <title>Friends and foes A comparative genomics studyof 23 Aspergillus species from section Flavi.</title>
        <authorList>
            <consortium name="DOE Joint Genome Institute"/>
            <person name="Kjaerbolling I."/>
            <person name="Vesth T."/>
            <person name="Frisvad J.C."/>
            <person name="Nybo J.L."/>
            <person name="Theobald S."/>
            <person name="Kildgaard S."/>
            <person name="Isbrandt T."/>
            <person name="Kuo A."/>
            <person name="Sato A."/>
            <person name="Lyhne E.K."/>
            <person name="Kogle M.E."/>
            <person name="Wiebenga A."/>
            <person name="Kun R.S."/>
            <person name="Lubbers R.J."/>
            <person name="Makela M.R."/>
            <person name="Barry K."/>
            <person name="Chovatia M."/>
            <person name="Clum A."/>
            <person name="Daum C."/>
            <person name="Haridas S."/>
            <person name="He G."/>
            <person name="LaButti K."/>
            <person name="Lipzen A."/>
            <person name="Mondo S."/>
            <person name="Riley R."/>
            <person name="Salamov A."/>
            <person name="Simmons B.A."/>
            <person name="Magnuson J.K."/>
            <person name="Henrissat B."/>
            <person name="Mortensen U.H."/>
            <person name="Larsen T.O."/>
            <person name="Devries R.P."/>
            <person name="Grigoriev I.V."/>
            <person name="Machida M."/>
            <person name="Baker S.E."/>
            <person name="Andersen M.R."/>
        </authorList>
    </citation>
    <scope>NUCLEOTIDE SEQUENCE [LARGE SCALE GENOMIC DNA]</scope>
    <source>
        <strain evidence="1 2">IBT 29228</strain>
    </source>
</reference>
<organism evidence="1 2">
    <name type="scientific">Aspergillus bertholletiae</name>
    <dbReference type="NCBI Taxonomy" id="1226010"/>
    <lineage>
        <taxon>Eukaryota</taxon>
        <taxon>Fungi</taxon>
        <taxon>Dikarya</taxon>
        <taxon>Ascomycota</taxon>
        <taxon>Pezizomycotina</taxon>
        <taxon>Eurotiomycetes</taxon>
        <taxon>Eurotiomycetidae</taxon>
        <taxon>Eurotiales</taxon>
        <taxon>Aspergillaceae</taxon>
        <taxon>Aspergillus</taxon>
        <taxon>Aspergillus subgen. Circumdati</taxon>
    </lineage>
</organism>
<keyword evidence="2" id="KW-1185">Reference proteome</keyword>
<sequence>MPNNMIVEPINLPTIAEIEAATDVLSMSDNAAKDVRVKEHFAAENMTFLATNSQVPVPKVYTAFVALETSQTYIIMEYIHDQNPLISGPFASQEGINRGILGRLRYAESPEYVQLVQTMVDRTLHGHRTVFAHGDLQPKNIMVQELNSHENGNFCNATMCCRFKPDWLALIPVILKGCLMKCLMMQVVYSTIFY</sequence>
<proteinExistence type="predicted"/>
<dbReference type="EMBL" id="ML736182">
    <property type="protein sequence ID" value="KAE8380375.1"/>
    <property type="molecule type" value="Genomic_DNA"/>
</dbReference>
<evidence type="ECO:0008006" key="3">
    <source>
        <dbReference type="Google" id="ProtNLM"/>
    </source>
</evidence>